<reference evidence="1 2" key="1">
    <citation type="journal article" date="2018" name="Front. Plant Sci.">
        <title>Red Clover (Trifolium pratense) and Zigzag Clover (T. medium) - A Picture of Genomic Similarities and Differences.</title>
        <authorList>
            <person name="Dluhosova J."/>
            <person name="Istvanek J."/>
            <person name="Nedelnik J."/>
            <person name="Repkova J."/>
        </authorList>
    </citation>
    <scope>NUCLEOTIDE SEQUENCE [LARGE SCALE GENOMIC DNA]</scope>
    <source>
        <strain evidence="2">cv. 10/8</strain>
        <tissue evidence="1">Leaf</tissue>
    </source>
</reference>
<organism evidence="1 2">
    <name type="scientific">Trifolium medium</name>
    <dbReference type="NCBI Taxonomy" id="97028"/>
    <lineage>
        <taxon>Eukaryota</taxon>
        <taxon>Viridiplantae</taxon>
        <taxon>Streptophyta</taxon>
        <taxon>Embryophyta</taxon>
        <taxon>Tracheophyta</taxon>
        <taxon>Spermatophyta</taxon>
        <taxon>Magnoliopsida</taxon>
        <taxon>eudicotyledons</taxon>
        <taxon>Gunneridae</taxon>
        <taxon>Pentapetalae</taxon>
        <taxon>rosids</taxon>
        <taxon>fabids</taxon>
        <taxon>Fabales</taxon>
        <taxon>Fabaceae</taxon>
        <taxon>Papilionoideae</taxon>
        <taxon>50 kb inversion clade</taxon>
        <taxon>NPAAA clade</taxon>
        <taxon>Hologalegina</taxon>
        <taxon>IRL clade</taxon>
        <taxon>Trifolieae</taxon>
        <taxon>Trifolium</taxon>
    </lineage>
</organism>
<dbReference type="EMBL" id="LXQA010952454">
    <property type="protein sequence ID" value="MCI78517.1"/>
    <property type="molecule type" value="Genomic_DNA"/>
</dbReference>
<protein>
    <submittedName>
        <fullName evidence="1">Uncharacterized protein</fullName>
    </submittedName>
</protein>
<proteinExistence type="predicted"/>
<sequence length="70" mass="7864">MELSGFLEMGMEEEYSPKRETGTEMGIILKGGELCGKILPAHSHPVDNPTLKYQHIFPSYCLPYYSLITA</sequence>
<accession>A0A392URR1</accession>
<dbReference type="AlphaFoldDB" id="A0A392URR1"/>
<evidence type="ECO:0000313" key="1">
    <source>
        <dbReference type="EMBL" id="MCI78517.1"/>
    </source>
</evidence>
<gene>
    <name evidence="1" type="ORF">A2U01_0099787</name>
</gene>
<dbReference type="Proteomes" id="UP000265520">
    <property type="component" value="Unassembled WGS sequence"/>
</dbReference>
<evidence type="ECO:0000313" key="2">
    <source>
        <dbReference type="Proteomes" id="UP000265520"/>
    </source>
</evidence>
<keyword evidence="2" id="KW-1185">Reference proteome</keyword>
<comment type="caution">
    <text evidence="1">The sequence shown here is derived from an EMBL/GenBank/DDBJ whole genome shotgun (WGS) entry which is preliminary data.</text>
</comment>
<name>A0A392URR1_9FABA</name>